<evidence type="ECO:0000256" key="3">
    <source>
        <dbReference type="ARBA" id="ARBA00022679"/>
    </source>
</evidence>
<proteinExistence type="inferred from homology"/>
<evidence type="ECO:0000313" key="4">
    <source>
        <dbReference type="EMBL" id="KAF5446163.1"/>
    </source>
</evidence>
<dbReference type="PANTHER" id="PTHR48046">
    <property type="entry name" value="UDP-GLYCOSYLTRANSFERASE 72E1"/>
    <property type="match status" value="1"/>
</dbReference>
<accession>A0A833TYS4</accession>
<dbReference type="Proteomes" id="UP000619265">
    <property type="component" value="Unassembled WGS sequence"/>
</dbReference>
<dbReference type="EMBL" id="LIHL02000014">
    <property type="protein sequence ID" value="KAF5446163.1"/>
    <property type="molecule type" value="Genomic_DNA"/>
</dbReference>
<dbReference type="SUPFAM" id="SSF53756">
    <property type="entry name" value="UDP-Glycosyltransferase/glycogen phosphorylase"/>
    <property type="match status" value="1"/>
</dbReference>
<comment type="caution">
    <text evidence="4">The sequence shown here is derived from an EMBL/GenBank/DDBJ whole genome shotgun (WGS) entry which is preliminary data.</text>
</comment>
<dbReference type="CDD" id="cd03784">
    <property type="entry name" value="GT1_Gtf-like"/>
    <property type="match status" value="1"/>
</dbReference>
<evidence type="ECO:0000256" key="2">
    <source>
        <dbReference type="ARBA" id="ARBA00022676"/>
    </source>
</evidence>
<keyword evidence="2" id="KW-0328">Glycosyltransferase</keyword>
<evidence type="ECO:0008006" key="6">
    <source>
        <dbReference type="Google" id="ProtNLM"/>
    </source>
</evidence>
<comment type="similarity">
    <text evidence="1">Belongs to the UDP-glycosyltransferase family.</text>
</comment>
<sequence length="476" mass="52294">MKAVLEGLPTNIDHVFLPPVSPKDLEEAHPGIQISLTITLSLPSLRVVLKSLLETTRLVALVFDPFASEVLEVAKELQLSPYFFIPTNAMVLSLLLHLPTLDETIPCEYRDLPEPLKLPGCIPIHGKDLINPVQDRKSEWYKLFLRNAKRFPLVEGIMVNTFIDLEGRVIKTLEEDEAGYPPIYPVGPIIQSGSGTDDEDDRSGCLRWLDNQPGGSVLFVCFGSGGTLSSDQINELALGLESSGQKFLWVVRSPNNESANAAYLKNQSHDDPLAFLPQGFLARTKGQGLVVPSWAPQAQILSHASTGGFLTHCGWNSTLESIMINGTLLIAWPLYAEQRMNATFLAEDLKVALRPKADEKGLVGREEIAKVVQGLMDGEEGKSVLKRMKELRIAGEKAKSADGSSTRALSKLASKLANLSKAAMQLMVPIRRYSSRSSSSRSVLKNPLIDIISSFEERVGITNRVLIFIIPTNYTP</sequence>
<dbReference type="GO" id="GO:0008194">
    <property type="term" value="F:UDP-glycosyltransferase activity"/>
    <property type="evidence" value="ECO:0007669"/>
    <property type="project" value="InterPro"/>
</dbReference>
<dbReference type="PANTHER" id="PTHR48046:SF6">
    <property type="entry name" value="GLYCOSYLTRANSFERASE"/>
    <property type="match status" value="1"/>
</dbReference>
<dbReference type="FunFam" id="3.40.50.2000:FF:000051">
    <property type="entry name" value="Glycosyltransferase"/>
    <property type="match status" value="1"/>
</dbReference>
<keyword evidence="3" id="KW-0808">Transferase</keyword>
<dbReference type="Gramene" id="Jr14_03480_p1">
    <property type="protein sequence ID" value="cds.Jr14_03480_p1"/>
    <property type="gene ID" value="Jr14_03480"/>
</dbReference>
<name>A0A833TYS4_JUGRE</name>
<dbReference type="Pfam" id="PF00201">
    <property type="entry name" value="UDPGT"/>
    <property type="match status" value="1"/>
</dbReference>
<reference evidence="4" key="2">
    <citation type="submission" date="2020-03" db="EMBL/GenBank/DDBJ databases">
        <title>Walnut 2.0.</title>
        <authorList>
            <person name="Marrano A."/>
            <person name="Britton M."/>
            <person name="Zimin A.V."/>
            <person name="Zaini P.A."/>
            <person name="Workman R."/>
            <person name="Puiu D."/>
            <person name="Bianco L."/>
            <person name="Allen B.J."/>
            <person name="Troggio M."/>
            <person name="Leslie C.A."/>
            <person name="Timp W."/>
            <person name="Dendekar A."/>
            <person name="Salzberg S.L."/>
            <person name="Neale D.B."/>
        </authorList>
    </citation>
    <scope>NUCLEOTIDE SEQUENCE</scope>
    <source>
        <tissue evidence="4">Leaves</tissue>
    </source>
</reference>
<organism evidence="4 5">
    <name type="scientific">Juglans regia</name>
    <name type="common">English walnut</name>
    <dbReference type="NCBI Taxonomy" id="51240"/>
    <lineage>
        <taxon>Eukaryota</taxon>
        <taxon>Viridiplantae</taxon>
        <taxon>Streptophyta</taxon>
        <taxon>Embryophyta</taxon>
        <taxon>Tracheophyta</taxon>
        <taxon>Spermatophyta</taxon>
        <taxon>Magnoliopsida</taxon>
        <taxon>eudicotyledons</taxon>
        <taxon>Gunneridae</taxon>
        <taxon>Pentapetalae</taxon>
        <taxon>rosids</taxon>
        <taxon>fabids</taxon>
        <taxon>Fagales</taxon>
        <taxon>Juglandaceae</taxon>
        <taxon>Juglans</taxon>
    </lineage>
</organism>
<reference evidence="4" key="1">
    <citation type="submission" date="2015-10" db="EMBL/GenBank/DDBJ databases">
        <authorList>
            <person name="Martinez-Garcia P.J."/>
            <person name="Crepeau M.W."/>
            <person name="Puiu D."/>
            <person name="Gonzalez-Ibeas D."/>
            <person name="Whalen J."/>
            <person name="Stevens K."/>
            <person name="Paul R."/>
            <person name="Butterfield T."/>
            <person name="Britton M."/>
            <person name="Reagan R."/>
            <person name="Chakraborty S."/>
            <person name="Walawage S.L."/>
            <person name="Vasquez-Gross H.A."/>
            <person name="Cardeno C."/>
            <person name="Famula R."/>
            <person name="Pratt K."/>
            <person name="Kuruganti S."/>
            <person name="Aradhya M.K."/>
            <person name="Leslie C.A."/>
            <person name="Dandekar A.M."/>
            <person name="Salzberg S.L."/>
            <person name="Wegrzyn J.L."/>
            <person name="Langley C.H."/>
            <person name="Neale D.B."/>
        </authorList>
    </citation>
    <scope>NUCLEOTIDE SEQUENCE</scope>
    <source>
        <tissue evidence="4">Leaves</tissue>
    </source>
</reference>
<evidence type="ECO:0000256" key="1">
    <source>
        <dbReference type="ARBA" id="ARBA00009995"/>
    </source>
</evidence>
<protein>
    <recommendedName>
        <fullName evidence="6">Hydroquinone glucosyltransferase-like</fullName>
    </recommendedName>
</protein>
<evidence type="ECO:0000313" key="5">
    <source>
        <dbReference type="Proteomes" id="UP000619265"/>
    </source>
</evidence>
<dbReference type="Gene3D" id="3.40.50.2000">
    <property type="entry name" value="Glycogen Phosphorylase B"/>
    <property type="match status" value="2"/>
</dbReference>
<dbReference type="InterPro" id="IPR002213">
    <property type="entry name" value="UDP_glucos_trans"/>
</dbReference>
<dbReference type="AlphaFoldDB" id="A0A833TYS4"/>
<gene>
    <name evidence="4" type="ORF">F2P56_031813</name>
</gene>